<proteinExistence type="predicted"/>
<dbReference type="HOGENOM" id="CLU_2182736_0_0_0"/>
<dbReference type="STRING" id="309801.trd_1901"/>
<organism evidence="2 3">
    <name type="scientific">Thermomicrobium roseum (strain ATCC 27502 / DSM 5159 / P-2)</name>
    <dbReference type="NCBI Taxonomy" id="309801"/>
    <lineage>
        <taxon>Bacteria</taxon>
        <taxon>Pseudomonadati</taxon>
        <taxon>Thermomicrobiota</taxon>
        <taxon>Thermomicrobia</taxon>
        <taxon>Thermomicrobiales</taxon>
        <taxon>Thermomicrobiaceae</taxon>
        <taxon>Thermomicrobium</taxon>
    </lineage>
</organism>
<evidence type="ECO:0000313" key="2">
    <source>
        <dbReference type="EMBL" id="ACM05288.1"/>
    </source>
</evidence>
<name>B9L201_THERP</name>
<reference evidence="2 3" key="1">
    <citation type="journal article" date="2009" name="PLoS ONE">
        <title>Complete genome sequence of the aerobic CO-oxidizing thermophile Thermomicrobium roseum.</title>
        <authorList>
            <person name="Wu D."/>
            <person name="Raymond J."/>
            <person name="Wu M."/>
            <person name="Chatterji S."/>
            <person name="Ren Q."/>
            <person name="Graham J.E."/>
            <person name="Bryant D.A."/>
            <person name="Robb F."/>
            <person name="Colman A."/>
            <person name="Tallon L.J."/>
            <person name="Badger J.H."/>
            <person name="Madupu R."/>
            <person name="Ward N.L."/>
            <person name="Eisen J.A."/>
        </authorList>
    </citation>
    <scope>NUCLEOTIDE SEQUENCE [LARGE SCALE GENOMIC DNA]</scope>
    <source>
        <strain evidence="3">ATCC 27502 / DSM 5159 / P-2</strain>
    </source>
</reference>
<dbReference type="AlphaFoldDB" id="B9L201"/>
<dbReference type="Pfam" id="PF02481">
    <property type="entry name" value="DNA_processg_A"/>
    <property type="match status" value="1"/>
</dbReference>
<evidence type="ECO:0000313" key="3">
    <source>
        <dbReference type="Proteomes" id="UP000000447"/>
    </source>
</evidence>
<keyword evidence="3" id="KW-1185">Reference proteome</keyword>
<feature type="domain" description="Smf/DprA SLOG" evidence="1">
    <location>
        <begin position="36"/>
        <end position="92"/>
    </location>
</feature>
<gene>
    <name evidence="2" type="ordered locus">trd_1901</name>
</gene>
<dbReference type="EMBL" id="CP001275">
    <property type="protein sequence ID" value="ACM05288.1"/>
    <property type="molecule type" value="Genomic_DNA"/>
</dbReference>
<dbReference type="Gene3D" id="3.40.50.450">
    <property type="match status" value="1"/>
</dbReference>
<dbReference type="KEGG" id="tro:trd_1901"/>
<dbReference type="RefSeq" id="WP_015922843.1">
    <property type="nucleotide sequence ID" value="NC_011959.1"/>
</dbReference>
<evidence type="ECO:0000259" key="1">
    <source>
        <dbReference type="Pfam" id="PF02481"/>
    </source>
</evidence>
<dbReference type="Proteomes" id="UP000000447">
    <property type="component" value="Chromosome"/>
</dbReference>
<dbReference type="GO" id="GO:0009294">
    <property type="term" value="P:DNA-mediated transformation"/>
    <property type="evidence" value="ECO:0007669"/>
    <property type="project" value="InterPro"/>
</dbReference>
<accession>B9L201</accession>
<dbReference type="eggNOG" id="COG0758">
    <property type="taxonomic scope" value="Bacteria"/>
</dbReference>
<protein>
    <recommendedName>
        <fullName evidence="1">Smf/DprA SLOG domain-containing protein</fullName>
    </recommendedName>
</protein>
<dbReference type="OrthoDB" id="9785707at2"/>
<dbReference type="InterPro" id="IPR057666">
    <property type="entry name" value="DrpA_SLOG"/>
</dbReference>
<sequence length="109" mass="12274">MWRGTRGATKYLSEIRTRAADRGVAASGVTDWIELVPEDPRYPLQLREGAKDVRPPTLFCRGNLELLASDRLVAIVGSRRARAGMRARLQKFSLIRLQARRSPEPMNGQ</sequence>